<proteinExistence type="predicted"/>
<name>A0A0A8YPR9_ARUDO</name>
<reference evidence="1" key="1">
    <citation type="submission" date="2014-09" db="EMBL/GenBank/DDBJ databases">
        <authorList>
            <person name="Magalhaes I.L.F."/>
            <person name="Oliveira U."/>
            <person name="Santos F.R."/>
            <person name="Vidigal T.H.D.A."/>
            <person name="Brescovit A.D."/>
            <person name="Santos A.J."/>
        </authorList>
    </citation>
    <scope>NUCLEOTIDE SEQUENCE</scope>
    <source>
        <tissue evidence="1">Shoot tissue taken approximately 20 cm above the soil surface</tissue>
    </source>
</reference>
<dbReference type="EMBL" id="GBRH01269609">
    <property type="protein sequence ID" value="JAD28286.1"/>
    <property type="molecule type" value="Transcribed_RNA"/>
</dbReference>
<sequence>MCGRTITPLHKNAINVFMDRMHI</sequence>
<dbReference type="AlphaFoldDB" id="A0A0A8YPR9"/>
<evidence type="ECO:0000313" key="1">
    <source>
        <dbReference type="EMBL" id="JAD28286.1"/>
    </source>
</evidence>
<accession>A0A0A8YPR9</accession>
<protein>
    <submittedName>
        <fullName evidence="1">Uncharacterized protein</fullName>
    </submittedName>
</protein>
<reference evidence="1" key="2">
    <citation type="journal article" date="2015" name="Data Brief">
        <title>Shoot transcriptome of the giant reed, Arundo donax.</title>
        <authorList>
            <person name="Barrero R.A."/>
            <person name="Guerrero F.D."/>
            <person name="Moolhuijzen P."/>
            <person name="Goolsby J.A."/>
            <person name="Tidwell J."/>
            <person name="Bellgard S.E."/>
            <person name="Bellgard M.I."/>
        </authorList>
    </citation>
    <scope>NUCLEOTIDE SEQUENCE</scope>
    <source>
        <tissue evidence="1">Shoot tissue taken approximately 20 cm above the soil surface</tissue>
    </source>
</reference>
<organism evidence="1">
    <name type="scientific">Arundo donax</name>
    <name type="common">Giant reed</name>
    <name type="synonym">Donax arundinaceus</name>
    <dbReference type="NCBI Taxonomy" id="35708"/>
    <lineage>
        <taxon>Eukaryota</taxon>
        <taxon>Viridiplantae</taxon>
        <taxon>Streptophyta</taxon>
        <taxon>Embryophyta</taxon>
        <taxon>Tracheophyta</taxon>
        <taxon>Spermatophyta</taxon>
        <taxon>Magnoliopsida</taxon>
        <taxon>Liliopsida</taxon>
        <taxon>Poales</taxon>
        <taxon>Poaceae</taxon>
        <taxon>PACMAD clade</taxon>
        <taxon>Arundinoideae</taxon>
        <taxon>Arundineae</taxon>
        <taxon>Arundo</taxon>
    </lineage>
</organism>